<dbReference type="InterPro" id="IPR036291">
    <property type="entry name" value="NAD(P)-bd_dom_sf"/>
</dbReference>
<dbReference type="UniPathway" id="UPA00094"/>
<dbReference type="EMBL" id="GU474843">
    <property type="protein sequence ID" value="ADI16667.1"/>
    <property type="molecule type" value="Genomic_DNA"/>
</dbReference>
<comment type="similarity">
    <text evidence="2 9">Belongs to the short-chain dehydrogenases/reductases (SDR) family. FabI subfamily.</text>
</comment>
<evidence type="ECO:0000256" key="13">
    <source>
        <dbReference type="SAM" id="Phobius"/>
    </source>
</evidence>
<dbReference type="SUPFAM" id="SSF51735">
    <property type="entry name" value="NAD(P)-binding Rossmann-fold domains"/>
    <property type="match status" value="1"/>
</dbReference>
<keyword evidence="4" id="KW-0276">Fatty acid metabolism</keyword>
<keyword evidence="6" id="KW-0443">Lipid metabolism</keyword>
<keyword evidence="9 12" id="KW-0520">NAD</keyword>
<keyword evidence="5 9" id="KW-0560">Oxidoreductase</keyword>
<keyword evidence="13" id="KW-1133">Transmembrane helix</keyword>
<feature type="binding site" evidence="12">
    <location>
        <position position="94"/>
    </location>
    <ligand>
        <name>NAD(+)</name>
        <dbReference type="ChEBI" id="CHEBI:57540"/>
    </ligand>
</feature>
<dbReference type="Gene3D" id="3.40.50.720">
    <property type="entry name" value="NAD(P)-binding Rossmann-like Domain"/>
    <property type="match status" value="1"/>
</dbReference>
<dbReference type="EC" id="1.3.1.9" evidence="9"/>
<feature type="binding site" evidence="12">
    <location>
        <position position="40"/>
    </location>
    <ligand>
        <name>NAD(+)</name>
        <dbReference type="ChEBI" id="CHEBI:57540"/>
    </ligand>
</feature>
<feature type="binding site" evidence="12">
    <location>
        <begin position="64"/>
        <end position="65"/>
    </location>
    <ligand>
        <name>NAD(+)</name>
        <dbReference type="ChEBI" id="CHEBI:57540"/>
    </ligand>
</feature>
<dbReference type="CDD" id="cd05372">
    <property type="entry name" value="ENR_SDR"/>
    <property type="match status" value="1"/>
</dbReference>
<feature type="binding site" evidence="12">
    <location>
        <begin position="193"/>
        <end position="197"/>
    </location>
    <ligand>
        <name>NAD(+)</name>
        <dbReference type="ChEBI" id="CHEBI:57540"/>
    </ligand>
</feature>
<dbReference type="AlphaFoldDB" id="E0XQH6"/>
<feature type="binding site" evidence="11">
    <location>
        <position position="97"/>
    </location>
    <ligand>
        <name>substrate</name>
    </ligand>
</feature>
<organism evidence="14">
    <name type="scientific">uncultured Rhodobacterales bacterium HF0010_04M21</name>
    <dbReference type="NCBI Taxonomy" id="710782"/>
    <lineage>
        <taxon>Bacteria</taxon>
        <taxon>Pseudomonadati</taxon>
        <taxon>Pseudomonadota</taxon>
        <taxon>Alphaproteobacteria</taxon>
        <taxon>Rhodobacterales</taxon>
        <taxon>environmental samples</taxon>
    </lineage>
</organism>
<evidence type="ECO:0000256" key="10">
    <source>
        <dbReference type="PIRSR" id="PIRSR000094-1"/>
    </source>
</evidence>
<evidence type="ECO:0000256" key="2">
    <source>
        <dbReference type="ARBA" id="ARBA00009233"/>
    </source>
</evidence>
<feature type="active site" description="Proton acceptor" evidence="10">
    <location>
        <position position="147"/>
    </location>
</feature>
<dbReference type="GO" id="GO:0006633">
    <property type="term" value="P:fatty acid biosynthetic process"/>
    <property type="evidence" value="ECO:0007669"/>
    <property type="project" value="UniProtKB-UniPathway"/>
</dbReference>
<evidence type="ECO:0000313" key="14">
    <source>
        <dbReference type="EMBL" id="ADI16667.1"/>
    </source>
</evidence>
<feature type="binding site" evidence="12">
    <location>
        <position position="164"/>
    </location>
    <ligand>
        <name>NAD(+)</name>
        <dbReference type="ChEBI" id="CHEBI:57540"/>
    </ligand>
</feature>
<dbReference type="Gene3D" id="1.10.8.400">
    <property type="entry name" value="Enoyl acyl carrier protein reductase"/>
    <property type="match status" value="1"/>
</dbReference>
<feature type="binding site" evidence="12">
    <location>
        <position position="13"/>
    </location>
    <ligand>
        <name>NAD(+)</name>
        <dbReference type="ChEBI" id="CHEBI:57540"/>
    </ligand>
</feature>
<dbReference type="InterPro" id="IPR002347">
    <property type="entry name" value="SDR_fam"/>
</dbReference>
<evidence type="ECO:0000256" key="8">
    <source>
        <dbReference type="ARBA" id="ARBA00048572"/>
    </source>
</evidence>
<dbReference type="GO" id="GO:0004318">
    <property type="term" value="F:enoyl-[acyl-carrier-protein] reductase (NADH) activity"/>
    <property type="evidence" value="ECO:0007669"/>
    <property type="project" value="UniProtKB-EC"/>
</dbReference>
<feature type="active site" description="Proton acceptor" evidence="10">
    <location>
        <position position="157"/>
    </location>
</feature>
<dbReference type="PANTHER" id="PTHR43159">
    <property type="entry name" value="ENOYL-[ACYL-CARRIER-PROTEIN] REDUCTASE"/>
    <property type="match status" value="1"/>
</dbReference>
<evidence type="ECO:0000256" key="7">
    <source>
        <dbReference type="ARBA" id="ARBA00023160"/>
    </source>
</evidence>
<name>E0XQH6_9RHOB</name>
<keyword evidence="3 9" id="KW-0444">Lipid biosynthesis</keyword>
<accession>E0XQH6</accession>
<keyword evidence="13" id="KW-0472">Membrane</keyword>
<feature type="transmembrane region" description="Helical" evidence="13">
    <location>
        <begin position="20"/>
        <end position="39"/>
    </location>
</feature>
<evidence type="ECO:0000256" key="9">
    <source>
        <dbReference type="PIRNR" id="PIRNR000094"/>
    </source>
</evidence>
<dbReference type="Pfam" id="PF13561">
    <property type="entry name" value="adh_short_C2"/>
    <property type="match status" value="1"/>
</dbReference>
<sequence length="263" mass="28221">MLGLQGKTAFVFGVASEDSIAWAICKQLAAAGVTLYLGYQKRFMSRVFKLKDQLPAIGGFYPLDVASDGTTQEFFTAFAAEHPGKKADILVHAIGFAPRACFDRPVLFVEDEDINTAMTISANSLQRCLKHALPYLNPGSSTITLTYAASNRFVPSYGIMSMAKAALECWTRELACHLGPEGHRVNAISSGPIRTIAASGIPGFDRILDHVEANAPLRRNVSQDDVAGATLWLASPLAAGVTGQCIYVDAGYSITMVPESIMN</sequence>
<keyword evidence="7 9" id="KW-0275">Fatty acid biosynthesis</keyword>
<dbReference type="PIRSF" id="PIRSF000094">
    <property type="entry name" value="Enoyl-ACP_rdct"/>
    <property type="match status" value="1"/>
</dbReference>
<evidence type="ECO:0000256" key="1">
    <source>
        <dbReference type="ARBA" id="ARBA00005194"/>
    </source>
</evidence>
<evidence type="ECO:0000256" key="5">
    <source>
        <dbReference type="ARBA" id="ARBA00023002"/>
    </source>
</evidence>
<comment type="catalytic activity">
    <reaction evidence="8 9">
        <text>a 2,3-saturated acyl-[ACP] + NAD(+) = a (2E)-enoyl-[ACP] + NADH + H(+)</text>
        <dbReference type="Rhea" id="RHEA:10240"/>
        <dbReference type="Rhea" id="RHEA-COMP:9925"/>
        <dbReference type="Rhea" id="RHEA-COMP:9926"/>
        <dbReference type="ChEBI" id="CHEBI:15378"/>
        <dbReference type="ChEBI" id="CHEBI:57540"/>
        <dbReference type="ChEBI" id="CHEBI:57945"/>
        <dbReference type="ChEBI" id="CHEBI:78784"/>
        <dbReference type="ChEBI" id="CHEBI:78785"/>
        <dbReference type="EC" id="1.3.1.9"/>
    </reaction>
</comment>
<dbReference type="InterPro" id="IPR014358">
    <property type="entry name" value="Enoyl-ACP_Rdtase_NADH"/>
</dbReference>
<reference evidence="14" key="1">
    <citation type="journal article" date="2011" name="Environ. Microbiol.">
        <title>Time-series analyses of Monterey Bay coastal microbial picoplankton using a 'genome proxy' microarray.</title>
        <authorList>
            <person name="Rich V.I."/>
            <person name="Pham V.D."/>
            <person name="Eppley J."/>
            <person name="Shi Y."/>
            <person name="DeLong E.F."/>
        </authorList>
    </citation>
    <scope>NUCLEOTIDE SEQUENCE</scope>
</reference>
<protein>
    <recommendedName>
        <fullName evidence="9">Enoyl-[acyl-carrier-protein] reductase [NADH]</fullName>
        <ecNumber evidence="9">1.3.1.9</ecNumber>
    </recommendedName>
</protein>
<evidence type="ECO:0000256" key="11">
    <source>
        <dbReference type="PIRSR" id="PIRSR000094-2"/>
    </source>
</evidence>
<dbReference type="PANTHER" id="PTHR43159:SF2">
    <property type="entry name" value="ENOYL-[ACYL-CARRIER-PROTEIN] REDUCTASE [NADH], CHLOROPLASTIC"/>
    <property type="match status" value="1"/>
</dbReference>
<feature type="binding site" evidence="12">
    <location>
        <begin position="19"/>
        <end position="20"/>
    </location>
    <ligand>
        <name>NAD(+)</name>
        <dbReference type="ChEBI" id="CHEBI:57540"/>
    </ligand>
</feature>
<comment type="pathway">
    <text evidence="1">Lipid metabolism; fatty acid biosynthesis.</text>
</comment>
<evidence type="ECO:0000256" key="6">
    <source>
        <dbReference type="ARBA" id="ARBA00023098"/>
    </source>
</evidence>
<keyword evidence="13" id="KW-0812">Transmembrane</keyword>
<evidence type="ECO:0000256" key="3">
    <source>
        <dbReference type="ARBA" id="ARBA00022516"/>
    </source>
</evidence>
<evidence type="ECO:0000256" key="12">
    <source>
        <dbReference type="PIRSR" id="PIRSR000094-3"/>
    </source>
</evidence>
<dbReference type="PRINTS" id="PR00081">
    <property type="entry name" value="GDHRDH"/>
</dbReference>
<evidence type="ECO:0000256" key="4">
    <source>
        <dbReference type="ARBA" id="ARBA00022832"/>
    </source>
</evidence>
<proteinExistence type="inferred from homology"/>